<keyword evidence="8" id="KW-1185">Reference proteome</keyword>
<dbReference type="Pfam" id="PF08302">
    <property type="entry name" value="tRNA_lig_CPD"/>
    <property type="match status" value="1"/>
</dbReference>
<evidence type="ECO:0000256" key="2">
    <source>
        <dbReference type="PIRSR" id="PIRSR019634-50"/>
    </source>
</evidence>
<gene>
    <name evidence="7" type="ORF">MYCTH_2298479</name>
</gene>
<keyword evidence="1" id="KW-0819">tRNA processing</keyword>
<name>G2Q239_THET4</name>
<dbReference type="EMBL" id="CP003002">
    <property type="protein sequence ID" value="AEO55072.1"/>
    <property type="molecule type" value="Genomic_DNA"/>
</dbReference>
<dbReference type="FunFam" id="3.40.50.300:FF:001690">
    <property type="entry name" value="tRNA ligase"/>
    <property type="match status" value="1"/>
</dbReference>
<dbReference type="GO" id="GO:0008081">
    <property type="term" value="F:phosphoric diester hydrolase activity"/>
    <property type="evidence" value="ECO:0007669"/>
    <property type="project" value="InterPro"/>
</dbReference>
<dbReference type="GeneID" id="11505808"/>
<proteinExistence type="inferred from homology"/>
<evidence type="ECO:0000256" key="1">
    <source>
        <dbReference type="PIRNR" id="PIRNR019634"/>
    </source>
</evidence>
<dbReference type="AlphaFoldDB" id="G2Q239"/>
<dbReference type="eggNOG" id="ENOG502QQB9">
    <property type="taxonomic scope" value="Eukaryota"/>
</dbReference>
<dbReference type="SUPFAM" id="SSF52540">
    <property type="entry name" value="P-loop containing nucleoside triphosphate hydrolases"/>
    <property type="match status" value="1"/>
</dbReference>
<feature type="domain" description="T4 RNA ligase 1-like N-terminal" evidence="6">
    <location>
        <begin position="94"/>
        <end position="328"/>
    </location>
</feature>
<dbReference type="GO" id="GO:0005524">
    <property type="term" value="F:ATP binding"/>
    <property type="evidence" value="ECO:0007669"/>
    <property type="project" value="UniProtKB-UniRule"/>
</dbReference>
<dbReference type="Proteomes" id="UP000007322">
    <property type="component" value="Chromosome 1"/>
</dbReference>
<dbReference type="KEGG" id="mtm:MYCTH_2298479"/>
<feature type="domain" description="tRNA ligase kinase" evidence="5">
    <location>
        <begin position="417"/>
        <end position="572"/>
    </location>
</feature>
<dbReference type="InterPro" id="IPR027417">
    <property type="entry name" value="P-loop_NTPase"/>
</dbReference>
<dbReference type="OrthoDB" id="276239at2759"/>
<feature type="compositionally biased region" description="Basic and acidic residues" evidence="3">
    <location>
        <begin position="615"/>
        <end position="639"/>
    </location>
</feature>
<dbReference type="EC" id="6.5.1.3" evidence="1"/>
<dbReference type="HOGENOM" id="CLU_010316_1_0_1"/>
<accession>G2Q239</accession>
<dbReference type="InterPro" id="IPR015965">
    <property type="entry name" value="tRNA_lig_PDEase"/>
</dbReference>
<dbReference type="InterPro" id="IPR019039">
    <property type="entry name" value="T4-Rnl1-like_N"/>
</dbReference>
<evidence type="ECO:0000313" key="7">
    <source>
        <dbReference type="EMBL" id="AEO55072.1"/>
    </source>
</evidence>
<organism evidence="7 8">
    <name type="scientific">Thermothelomyces thermophilus (strain ATCC 42464 / BCRC 31852 / DSM 1799)</name>
    <name type="common">Sporotrichum thermophile</name>
    <dbReference type="NCBI Taxonomy" id="573729"/>
    <lineage>
        <taxon>Eukaryota</taxon>
        <taxon>Fungi</taxon>
        <taxon>Dikarya</taxon>
        <taxon>Ascomycota</taxon>
        <taxon>Pezizomycotina</taxon>
        <taxon>Sordariomycetes</taxon>
        <taxon>Sordariomycetidae</taxon>
        <taxon>Sordariales</taxon>
        <taxon>Chaetomiaceae</taxon>
        <taxon>Thermothelomyces</taxon>
    </lineage>
</organism>
<evidence type="ECO:0000259" key="6">
    <source>
        <dbReference type="Pfam" id="PF09511"/>
    </source>
</evidence>
<evidence type="ECO:0000259" key="5">
    <source>
        <dbReference type="Pfam" id="PF08303"/>
    </source>
</evidence>
<dbReference type="OMA" id="FQDWDYK"/>
<dbReference type="Gene3D" id="3.40.50.300">
    <property type="entry name" value="P-loop containing nucleotide triphosphate hydrolases"/>
    <property type="match status" value="1"/>
</dbReference>
<evidence type="ECO:0000259" key="4">
    <source>
        <dbReference type="Pfam" id="PF08302"/>
    </source>
</evidence>
<dbReference type="GO" id="GO:0005634">
    <property type="term" value="C:nucleus"/>
    <property type="evidence" value="ECO:0007669"/>
    <property type="project" value="TreeGrafter"/>
</dbReference>
<feature type="domain" description="tRNA ligase phosphodiesterase" evidence="4">
    <location>
        <begin position="575"/>
        <end position="843"/>
    </location>
</feature>
<dbReference type="InterPro" id="IPR015966">
    <property type="entry name" value="tRNA_lig_kin_fungi"/>
</dbReference>
<dbReference type="InParanoid" id="G2Q239"/>
<feature type="active site" description="N6-AMP-lysine intermediate" evidence="2">
    <location>
        <position position="145"/>
    </location>
</feature>
<dbReference type="GO" id="GO:0003972">
    <property type="term" value="F:RNA ligase (ATP) activity"/>
    <property type="evidence" value="ECO:0007669"/>
    <property type="project" value="UniProtKB-UniRule"/>
</dbReference>
<dbReference type="GO" id="GO:0006388">
    <property type="term" value="P:tRNA splicing, via endonucleolytic cleavage and ligation"/>
    <property type="evidence" value="ECO:0007669"/>
    <property type="project" value="UniProtKB-UniRule"/>
</dbReference>
<dbReference type="PIRSF" id="PIRSF019634">
    <property type="entry name" value="tRNA_lig_yeast"/>
    <property type="match status" value="1"/>
</dbReference>
<dbReference type="InterPro" id="IPR012387">
    <property type="entry name" value="Trl1_fun"/>
</dbReference>
<dbReference type="PANTHER" id="PTHR32004">
    <property type="entry name" value="TRNA LIGASE"/>
    <property type="match status" value="1"/>
</dbReference>
<dbReference type="VEuPathDB" id="FungiDB:MYCTH_2298479"/>
<reference evidence="7 8" key="1">
    <citation type="journal article" date="2011" name="Nat. Biotechnol.">
        <title>Comparative genomic analysis of the thermophilic biomass-degrading fungi Myceliophthora thermophila and Thielavia terrestris.</title>
        <authorList>
            <person name="Berka R.M."/>
            <person name="Grigoriev I.V."/>
            <person name="Otillar R."/>
            <person name="Salamov A."/>
            <person name="Grimwood J."/>
            <person name="Reid I."/>
            <person name="Ishmael N."/>
            <person name="John T."/>
            <person name="Darmond C."/>
            <person name="Moisan M.-C."/>
            <person name="Henrissat B."/>
            <person name="Coutinho P.M."/>
            <person name="Lombard V."/>
            <person name="Natvig D.O."/>
            <person name="Lindquist E."/>
            <person name="Schmutz J."/>
            <person name="Lucas S."/>
            <person name="Harris P."/>
            <person name="Powlowski J."/>
            <person name="Bellemare A."/>
            <person name="Taylor D."/>
            <person name="Butler G."/>
            <person name="de Vries R.P."/>
            <person name="Allijn I.E."/>
            <person name="van den Brink J."/>
            <person name="Ushinsky S."/>
            <person name="Storms R."/>
            <person name="Powell A.J."/>
            <person name="Paulsen I.T."/>
            <person name="Elbourne L.D.H."/>
            <person name="Baker S.E."/>
            <person name="Magnuson J."/>
            <person name="LaBoissiere S."/>
            <person name="Clutterbuck A.J."/>
            <person name="Martinez D."/>
            <person name="Wogulis M."/>
            <person name="de Leon A.L."/>
            <person name="Rey M.W."/>
            <person name="Tsang A."/>
        </authorList>
    </citation>
    <scope>NUCLEOTIDE SEQUENCE [LARGE SCALE GENOMIC DNA]</scope>
    <source>
        <strain evidence="8">ATCC 42464 / BCRC 31852 / DSM 1799</strain>
    </source>
</reference>
<protein>
    <recommendedName>
        <fullName evidence="1">tRNA ligase</fullName>
        <ecNumber evidence="1">6.5.1.3</ecNumber>
    </recommendedName>
</protein>
<evidence type="ECO:0000313" key="8">
    <source>
        <dbReference type="Proteomes" id="UP000007322"/>
    </source>
</evidence>
<dbReference type="Pfam" id="PF08303">
    <property type="entry name" value="tRNA_lig_kinase"/>
    <property type="match status" value="1"/>
</dbReference>
<evidence type="ECO:0000256" key="3">
    <source>
        <dbReference type="SAM" id="MobiDB-lite"/>
    </source>
</evidence>
<sequence length="845" mass="96062">MANDAEALSQPLTSRYKASIDYAKDAEGMKVPYASQDAHEIATMIRGLEECSKKGKNRGARKTRYAVSSSPTGITVDSWRFQESDYKRRDLPTYARGLFTTQTKQHVPEIAIRGYDKFFNIDEVRETSWEHIKERTKGPYELSLKENGCIIFISGLEDDTLLVCSKHSTGDRSDVVASHARVGEQHLERQLEKIGKTKQDLARELRKRNATAVAELCDDSFEEHILAYGPDKAGLYLHGININIPEFMTYPSPLVQKFAEDWGFIKTGLIVIDDINEVKAFLEEVAETGAHDGRDVEGFVIRCKRSSKPGEVPDQDWFFKYKFEEPYLMYRQWREATKALISGKQFKLKKHVKITEEYLLYARQRLAADPHLRKAYCQNHGIIKLRNDFLEYKNLKGSDAANLEDDSGASNVTRDVILVPIATIGCGKTTIGLALTSLFGWGHIQNDNITGSKRPPRFVKAVLDQLEEHPAVFADRNNAMRHERKQMITDVKMHHLAAKLVALNFVHDDIDAVRQVTRERVFARGDNHQTIQAATDMNKVVGIMEGFIHRFEPCDPEREPDSDFDAIIDLDPTAGSRENLEIVIRELHRQFPNFVKEVPSAEDMDRAVQNAIDSYKPDLRHNIPDRSKNDSKKKNKEQQQQEQQQANEKPKKKKPLEYMSVDVPTADVLTALEKTFSQDLPASKTRFFKQLQGTRRVQAKFHVTLMHRATAKEHPELWQRYTTLQDTDGAIHPDGRLGELDVQLERVVFDDRIMAIVVRLVPTNPEDENINADNPALPAKPKWECVNRVAHITVGTRDDSVKPKESNDLLARWLKVGSGEETGIGELLIEGKPLIRGVVRGVLAR</sequence>
<dbReference type="GO" id="GO:0051730">
    <property type="term" value="F:GTP-dependent polyribonucleotide 5'-hydroxyl-kinase activity"/>
    <property type="evidence" value="ECO:0007669"/>
    <property type="project" value="InterPro"/>
</dbReference>
<dbReference type="RefSeq" id="XP_003660317.1">
    <property type="nucleotide sequence ID" value="XM_003660269.1"/>
</dbReference>
<dbReference type="STRING" id="573729.G2Q239"/>
<feature type="region of interest" description="Disordered" evidence="3">
    <location>
        <begin position="612"/>
        <end position="657"/>
    </location>
</feature>
<keyword evidence="1" id="KW-0436">Ligase</keyword>
<comment type="catalytic activity">
    <reaction evidence="1">
        <text>ATP + (ribonucleotide)n-3'-hydroxyl + 5'-phospho-(ribonucleotide)m = (ribonucleotide)n+m + AMP + diphosphate.</text>
        <dbReference type="EC" id="6.5.1.3"/>
    </reaction>
</comment>
<dbReference type="FunCoup" id="G2Q239">
    <property type="interactions" value="86"/>
</dbReference>
<dbReference type="PANTHER" id="PTHR32004:SF1">
    <property type="entry name" value="TRNA LIGASE"/>
    <property type="match status" value="1"/>
</dbReference>
<dbReference type="Pfam" id="PF09511">
    <property type="entry name" value="RNA_lig_T4_1"/>
    <property type="match status" value="1"/>
</dbReference>
<comment type="similarity">
    <text evidence="1">Belongs to the TRL1 family.</text>
</comment>